<accession>A0ABX2H0Y0</accession>
<feature type="region of interest" description="Disordered" evidence="1">
    <location>
        <begin position="170"/>
        <end position="202"/>
    </location>
</feature>
<proteinExistence type="predicted"/>
<evidence type="ECO:0000259" key="2">
    <source>
        <dbReference type="Pfam" id="PF12892"/>
    </source>
</evidence>
<gene>
    <name evidence="3" type="ORF">HFM93_15085</name>
</gene>
<dbReference type="InterPro" id="IPR038174">
    <property type="entry name" value="Strep_pil_link_sf"/>
</dbReference>
<dbReference type="InterPro" id="IPR022464">
    <property type="entry name" value="Strep_pil_isopept_link"/>
</dbReference>
<dbReference type="Proteomes" id="UP000821846">
    <property type="component" value="Unassembled WGS sequence"/>
</dbReference>
<evidence type="ECO:0000313" key="4">
    <source>
        <dbReference type="Proteomes" id="UP000821846"/>
    </source>
</evidence>
<organism evidence="3 4">
    <name type="scientific">Faecalicatena fissicatena</name>
    <dbReference type="NCBI Taxonomy" id="290055"/>
    <lineage>
        <taxon>Bacteria</taxon>
        <taxon>Bacillati</taxon>
        <taxon>Bacillota</taxon>
        <taxon>Clostridia</taxon>
        <taxon>Lachnospirales</taxon>
        <taxon>Lachnospiraceae</taxon>
        <taxon>Faecalicatena</taxon>
    </lineage>
</organism>
<evidence type="ECO:0000313" key="3">
    <source>
        <dbReference type="EMBL" id="NSG31528.1"/>
    </source>
</evidence>
<evidence type="ECO:0000256" key="1">
    <source>
        <dbReference type="SAM" id="MobiDB-lite"/>
    </source>
</evidence>
<feature type="domain" description="Streptococcal pilin isopeptide linkage" evidence="2">
    <location>
        <begin position="8"/>
        <end position="168"/>
    </location>
</feature>
<dbReference type="Gene3D" id="2.60.40.3050">
    <property type="match status" value="1"/>
</dbReference>
<comment type="caution">
    <text evidence="3">The sequence shown here is derived from an EMBL/GenBank/DDBJ whole genome shotgun (WGS) entry which is preliminary data.</text>
</comment>
<dbReference type="EMBL" id="JAAWUZ010000112">
    <property type="protein sequence ID" value="NSG31528.1"/>
    <property type="molecule type" value="Genomic_DNA"/>
</dbReference>
<dbReference type="Pfam" id="PF12892">
    <property type="entry name" value="FctA"/>
    <property type="match status" value="1"/>
</dbReference>
<dbReference type="RefSeq" id="WP_173867131.1">
    <property type="nucleotide sequence ID" value="NZ_JAAWUU010000113.1"/>
</dbReference>
<sequence length="202" mass="22245">MSKCPKCIKALKTYNTEVKKEMTFNFTATQVMGTVEDPREDLVKKAVTCTIPSIDFKTADFAGGTGVYTKLSDKITFDAFTEAGKYEYTVKESASDPVINAESKYEKLIMSKAEYTMDVYVVEDRLGAFNIEKIIVNKTKDDEGHTATGKVDIGNNTDSNGFNFTNTYVQEADTGAPDPTRPDPVNPGTGPDDDYTKYGSLK</sequence>
<name>A0ABX2H0Y0_9FIRM</name>
<keyword evidence="4" id="KW-1185">Reference proteome</keyword>
<reference evidence="3 4" key="1">
    <citation type="journal article" date="2020" name="Cell Host Microbe">
        <title>Functional and Genomic Variation between Human-Derived Isolates of Lachnospiraceae Reveals Inter- and Intra-Species Diversity.</title>
        <authorList>
            <person name="Sorbara M.T."/>
            <person name="Littmann E.R."/>
            <person name="Fontana E."/>
            <person name="Moody T.U."/>
            <person name="Kohout C.E."/>
            <person name="Gjonbalaj M."/>
            <person name="Eaton V."/>
            <person name="Seok R."/>
            <person name="Leiner I.M."/>
            <person name="Pamer E.G."/>
        </authorList>
    </citation>
    <scope>NUCLEOTIDE SEQUENCE [LARGE SCALE GENOMIC DNA]</scope>
    <source>
        <strain evidence="3 4">MSK.14.16</strain>
    </source>
</reference>
<protein>
    <recommendedName>
        <fullName evidence="2">Streptococcal pilin isopeptide linkage domain-containing protein</fullName>
    </recommendedName>
</protein>